<sequence length="542" mass="59120">MSLNPARFASLMAAALAACFTGPAVATEPPYPSLSWTLREFQNYNRAFEAPREQLLNPLFLSRWSQQSLENQLEFIGRSADDPSWTLGYSPLLGELLEGLLADPDLMVSLPELLIGQATKTLGDPSHALSLSLNSEVTPLCAAHALPCTGDPFRYPSVDPFYESEAVVEPVVFYDQACARISGRVWRPRERALRQRPAVIIENGSVQAPETVYWWAAQALVRSGYVVMTFDPRGQGRSDFQAPSGGQGSNANPAVFWEGLVNAIDFFRSSPAQPYPHNAACAGAYPTEVTDSNPFHDGIDPDRLGLAGHSLGAIGVTVVQGLGATGADPWPGLLDQLNPVDAVVAWDGAIPPGGGTTAGVSGSIALLNPFVEATSQPELPRFGARVPLMSQSSEYGLAPVPFKEPPDPEARLGAFQGWRAAGVPAYEFTVSGSTHFEWSQLPLFPATSWCPVIMDGQCRGGWGAPVMEYYTVAWFDRWLKQPDEAGFHSADDRLLDDDRYANRFSFYYQSARDFTTRQGDQQECEDIEAGCEPERRRFLGLF</sequence>
<dbReference type="Proteomes" id="UP000298049">
    <property type="component" value="Chromosome"/>
</dbReference>
<dbReference type="RefSeq" id="WP_136549795.1">
    <property type="nucleotide sequence ID" value="NZ_CP031093.1"/>
</dbReference>
<dbReference type="EMBL" id="CP031093">
    <property type="protein sequence ID" value="QCF27090.1"/>
    <property type="molecule type" value="Genomic_DNA"/>
</dbReference>
<dbReference type="KEGG" id="hmi:soil367_14750"/>
<keyword evidence="3" id="KW-1185">Reference proteome</keyword>
<keyword evidence="1" id="KW-0732">Signal</keyword>
<dbReference type="AlphaFoldDB" id="A0A4V1D913"/>
<evidence type="ECO:0000313" key="2">
    <source>
        <dbReference type="EMBL" id="QCF27090.1"/>
    </source>
</evidence>
<feature type="chain" id="PRO_5020516599" description="Alpha/beta hydrolase" evidence="1">
    <location>
        <begin position="27"/>
        <end position="542"/>
    </location>
</feature>
<reference evidence="2 3" key="1">
    <citation type="submission" date="2018-07" db="EMBL/GenBank/DDBJ databases">
        <title>Marsedoiliclastica nanhaica gen. nov. sp. nov., a novel marine hydrocarbonoclastic bacterium isolated from an in-situ enriched hydrocarbon-degrading consortium in deep-sea sediment.</title>
        <authorList>
            <person name="Dong C."/>
            <person name="Ma T."/>
            <person name="Liu R."/>
            <person name="Shao Z."/>
        </authorList>
    </citation>
    <scope>NUCLEOTIDE SEQUENCE [LARGE SCALE GENOMIC DNA]</scope>
    <source>
        <strain evidence="3">soil36-7</strain>
    </source>
</reference>
<evidence type="ECO:0000313" key="3">
    <source>
        <dbReference type="Proteomes" id="UP000298049"/>
    </source>
</evidence>
<dbReference type="InterPro" id="IPR050261">
    <property type="entry name" value="FrsA_esterase"/>
</dbReference>
<dbReference type="SUPFAM" id="SSF53474">
    <property type="entry name" value="alpha/beta-Hydrolases"/>
    <property type="match status" value="1"/>
</dbReference>
<dbReference type="Gene3D" id="3.40.50.1820">
    <property type="entry name" value="alpha/beta hydrolase"/>
    <property type="match status" value="1"/>
</dbReference>
<organism evidence="2 3">
    <name type="scientific">Hydrocarboniclastica marina</name>
    <dbReference type="NCBI Taxonomy" id="2259620"/>
    <lineage>
        <taxon>Bacteria</taxon>
        <taxon>Pseudomonadati</taxon>
        <taxon>Pseudomonadota</taxon>
        <taxon>Gammaproteobacteria</taxon>
        <taxon>Alteromonadales</taxon>
        <taxon>Alteromonadaceae</taxon>
        <taxon>Hydrocarboniclastica</taxon>
    </lineage>
</organism>
<accession>A0A4V1D913</accession>
<feature type="signal peptide" evidence="1">
    <location>
        <begin position="1"/>
        <end position="26"/>
    </location>
</feature>
<protein>
    <recommendedName>
        <fullName evidence="4">Alpha/beta hydrolase</fullName>
    </recommendedName>
</protein>
<dbReference type="PANTHER" id="PTHR22946">
    <property type="entry name" value="DIENELACTONE HYDROLASE DOMAIN-CONTAINING PROTEIN-RELATED"/>
    <property type="match status" value="1"/>
</dbReference>
<dbReference type="OrthoDB" id="569821at2"/>
<evidence type="ECO:0000256" key="1">
    <source>
        <dbReference type="SAM" id="SignalP"/>
    </source>
</evidence>
<name>A0A4V1D913_9ALTE</name>
<proteinExistence type="predicted"/>
<gene>
    <name evidence="2" type="ORF">soil367_14750</name>
</gene>
<evidence type="ECO:0008006" key="4">
    <source>
        <dbReference type="Google" id="ProtNLM"/>
    </source>
</evidence>
<dbReference type="PROSITE" id="PS51257">
    <property type="entry name" value="PROKAR_LIPOPROTEIN"/>
    <property type="match status" value="1"/>
</dbReference>
<dbReference type="InterPro" id="IPR029058">
    <property type="entry name" value="AB_hydrolase_fold"/>
</dbReference>